<proteinExistence type="predicted"/>
<keyword evidence="1" id="KW-0732">Signal</keyword>
<dbReference type="InterPro" id="IPR008588">
    <property type="entry name" value="DUF870_CAE_spp"/>
</dbReference>
<keyword evidence="3" id="KW-1185">Reference proteome</keyword>
<dbReference type="Proteomes" id="UP000230233">
    <property type="component" value="Chromosome IV"/>
</dbReference>
<dbReference type="AlphaFoldDB" id="A0A2G5UBN7"/>
<evidence type="ECO:0000313" key="2">
    <source>
        <dbReference type="EMBL" id="PIC36955.1"/>
    </source>
</evidence>
<sequence length="148" mass="17070">MIFYSILFLIFIGFSGIKSDPINFKVEARCRFNVHWCATIWIYEEDLHLLSHDYLTSNGPVCTDSPNIGLDLPPINLKGDLSPNYELKVEIYHNCAPLHENEGDWRYYVPEEAQIVPVDGERNVTWDLEVGYKGYRGICWGSILSLKK</sequence>
<reference evidence="3" key="1">
    <citation type="submission" date="2017-10" db="EMBL/GenBank/DDBJ databases">
        <title>Rapid genome shrinkage in a self-fertile nematode reveals novel sperm competition proteins.</title>
        <authorList>
            <person name="Yin D."/>
            <person name="Schwarz E.M."/>
            <person name="Thomas C.G."/>
            <person name="Felde R.L."/>
            <person name="Korf I.F."/>
            <person name="Cutter A.D."/>
            <person name="Schartner C.M."/>
            <person name="Ralston E.J."/>
            <person name="Meyer B.J."/>
            <person name="Haag E.S."/>
        </authorList>
    </citation>
    <scope>NUCLEOTIDE SEQUENCE [LARGE SCALE GENOMIC DNA]</scope>
    <source>
        <strain evidence="3">JU1422</strain>
    </source>
</reference>
<name>A0A2G5UBN7_9PELO</name>
<dbReference type="Pfam" id="PF05912">
    <property type="entry name" value="DUF870"/>
    <property type="match status" value="1"/>
</dbReference>
<feature type="signal peptide" evidence="1">
    <location>
        <begin position="1"/>
        <end position="19"/>
    </location>
</feature>
<dbReference type="EMBL" id="PDUG01000004">
    <property type="protein sequence ID" value="PIC36955.1"/>
    <property type="molecule type" value="Genomic_DNA"/>
</dbReference>
<feature type="chain" id="PRO_5013552593" evidence="1">
    <location>
        <begin position="20"/>
        <end position="148"/>
    </location>
</feature>
<organism evidence="2 3">
    <name type="scientific">Caenorhabditis nigoni</name>
    <dbReference type="NCBI Taxonomy" id="1611254"/>
    <lineage>
        <taxon>Eukaryota</taxon>
        <taxon>Metazoa</taxon>
        <taxon>Ecdysozoa</taxon>
        <taxon>Nematoda</taxon>
        <taxon>Chromadorea</taxon>
        <taxon>Rhabditida</taxon>
        <taxon>Rhabditina</taxon>
        <taxon>Rhabditomorpha</taxon>
        <taxon>Rhabditoidea</taxon>
        <taxon>Rhabditidae</taxon>
        <taxon>Peloderinae</taxon>
        <taxon>Caenorhabditis</taxon>
    </lineage>
</organism>
<evidence type="ECO:0000256" key="1">
    <source>
        <dbReference type="SAM" id="SignalP"/>
    </source>
</evidence>
<evidence type="ECO:0000313" key="3">
    <source>
        <dbReference type="Proteomes" id="UP000230233"/>
    </source>
</evidence>
<comment type="caution">
    <text evidence="2">The sequence shown here is derived from an EMBL/GenBank/DDBJ whole genome shotgun (WGS) entry which is preliminary data.</text>
</comment>
<accession>A0A2G5UBN7</accession>
<gene>
    <name evidence="2" type="primary">Cnig_chr_IV.g15763</name>
    <name evidence="2" type="ORF">B9Z55_015763</name>
</gene>
<protein>
    <submittedName>
        <fullName evidence="2">Uncharacterized protein</fullName>
    </submittedName>
</protein>